<gene>
    <name evidence="7" type="primary">glgA</name>
    <name evidence="10" type="ORF">DKB62_00045</name>
</gene>
<accession>A0A346AW42</accession>
<evidence type="ECO:0000256" key="6">
    <source>
        <dbReference type="ARBA" id="ARBA00023056"/>
    </source>
</evidence>
<dbReference type="Pfam" id="PF00534">
    <property type="entry name" value="Glycos_transf_1"/>
    <property type="match status" value="1"/>
</dbReference>
<dbReference type="GO" id="GO:0009011">
    <property type="term" value="F:alpha-1,4-glucan glucosyltransferase (ADP-glucose donor) activity"/>
    <property type="evidence" value="ECO:0007669"/>
    <property type="project" value="UniProtKB-UniRule"/>
</dbReference>
<dbReference type="InterPro" id="IPR013534">
    <property type="entry name" value="Starch_synth_cat_dom"/>
</dbReference>
<dbReference type="InterPro" id="IPR011835">
    <property type="entry name" value="GS/SS"/>
</dbReference>
<keyword evidence="4 7" id="KW-0328">Glycosyltransferase</keyword>
<dbReference type="RefSeq" id="WP_095628718.1">
    <property type="nucleotide sequence ID" value="NZ_CALYAU010000005.1"/>
</dbReference>
<dbReference type="NCBIfam" id="NF001899">
    <property type="entry name" value="PRK00654.1-2"/>
    <property type="match status" value="1"/>
</dbReference>
<protein>
    <recommendedName>
        <fullName evidence="7">Glycogen synthase</fullName>
        <ecNumber evidence="7">2.4.1.21</ecNumber>
    </recommendedName>
    <alternativeName>
        <fullName evidence="7">Starch [bacterial glycogen] synthase</fullName>
    </alternativeName>
</protein>
<evidence type="ECO:0000313" key="10">
    <source>
        <dbReference type="EMBL" id="AXL20085.1"/>
    </source>
</evidence>
<dbReference type="NCBIfam" id="NF001898">
    <property type="entry name" value="PRK00654.1-1"/>
    <property type="match status" value="1"/>
</dbReference>
<dbReference type="PANTHER" id="PTHR45825">
    <property type="entry name" value="GRANULE-BOUND STARCH SYNTHASE 1, CHLOROPLASTIC/AMYLOPLASTIC"/>
    <property type="match status" value="1"/>
</dbReference>
<dbReference type="AlphaFoldDB" id="A0A346AW42"/>
<evidence type="ECO:0000259" key="9">
    <source>
        <dbReference type="Pfam" id="PF08323"/>
    </source>
</evidence>
<evidence type="ECO:0000256" key="7">
    <source>
        <dbReference type="HAMAP-Rule" id="MF_00484"/>
    </source>
</evidence>
<feature type="domain" description="Glycosyl transferase family 1" evidence="8">
    <location>
        <begin position="291"/>
        <end position="431"/>
    </location>
</feature>
<dbReference type="InterPro" id="IPR001296">
    <property type="entry name" value="Glyco_trans_1"/>
</dbReference>
<feature type="binding site" evidence="7">
    <location>
        <position position="16"/>
    </location>
    <ligand>
        <name>ADP-alpha-D-glucose</name>
        <dbReference type="ChEBI" id="CHEBI:57498"/>
    </ligand>
</feature>
<keyword evidence="5 7" id="KW-0808">Transferase</keyword>
<dbReference type="NCBIfam" id="TIGR02095">
    <property type="entry name" value="glgA"/>
    <property type="match status" value="1"/>
</dbReference>
<evidence type="ECO:0000256" key="2">
    <source>
        <dbReference type="ARBA" id="ARBA00002764"/>
    </source>
</evidence>
<evidence type="ECO:0000256" key="3">
    <source>
        <dbReference type="ARBA" id="ARBA00010281"/>
    </source>
</evidence>
<dbReference type="KEGG" id="meg:DKB62_00045"/>
<feature type="domain" description="Starch synthase catalytic" evidence="9">
    <location>
        <begin position="3"/>
        <end position="237"/>
    </location>
</feature>
<comment type="pathway">
    <text evidence="7">Glycan biosynthesis; glycogen biosynthesis.</text>
</comment>
<dbReference type="PANTHER" id="PTHR45825:SF11">
    <property type="entry name" value="ALPHA AMYLASE DOMAIN-CONTAINING PROTEIN"/>
    <property type="match status" value="1"/>
</dbReference>
<evidence type="ECO:0000256" key="1">
    <source>
        <dbReference type="ARBA" id="ARBA00001478"/>
    </source>
</evidence>
<dbReference type="Gene3D" id="3.40.50.2000">
    <property type="entry name" value="Glycogen Phosphorylase B"/>
    <property type="match status" value="2"/>
</dbReference>
<dbReference type="GO" id="GO:0004373">
    <property type="term" value="F:alpha-1,4-glucan glucosyltransferase (UDP-glucose donor) activity"/>
    <property type="evidence" value="ECO:0007669"/>
    <property type="project" value="InterPro"/>
</dbReference>
<evidence type="ECO:0000259" key="8">
    <source>
        <dbReference type="Pfam" id="PF00534"/>
    </source>
</evidence>
<dbReference type="Pfam" id="PF08323">
    <property type="entry name" value="Glyco_transf_5"/>
    <property type="match status" value="1"/>
</dbReference>
<evidence type="ECO:0000256" key="5">
    <source>
        <dbReference type="ARBA" id="ARBA00022679"/>
    </source>
</evidence>
<keyword evidence="6 7" id="KW-0320">Glycogen biosynthesis</keyword>
<dbReference type="SUPFAM" id="SSF53756">
    <property type="entry name" value="UDP-Glycosyltransferase/glycogen phosphorylase"/>
    <property type="match status" value="1"/>
</dbReference>
<comment type="catalytic activity">
    <reaction evidence="1 7">
        <text>[(1-&gt;4)-alpha-D-glucosyl](n) + ADP-alpha-D-glucose = [(1-&gt;4)-alpha-D-glucosyl](n+1) + ADP + H(+)</text>
        <dbReference type="Rhea" id="RHEA:18189"/>
        <dbReference type="Rhea" id="RHEA-COMP:9584"/>
        <dbReference type="Rhea" id="RHEA-COMP:9587"/>
        <dbReference type="ChEBI" id="CHEBI:15378"/>
        <dbReference type="ChEBI" id="CHEBI:15444"/>
        <dbReference type="ChEBI" id="CHEBI:57498"/>
        <dbReference type="ChEBI" id="CHEBI:456216"/>
        <dbReference type="EC" id="2.4.1.21"/>
    </reaction>
</comment>
<dbReference type="GO" id="GO:0005978">
    <property type="term" value="P:glycogen biosynthetic process"/>
    <property type="evidence" value="ECO:0007669"/>
    <property type="project" value="UniProtKB-UniRule"/>
</dbReference>
<dbReference type="HAMAP" id="MF_00484">
    <property type="entry name" value="Glycogen_synth"/>
    <property type="match status" value="1"/>
</dbReference>
<dbReference type="UniPathway" id="UPA00164"/>
<dbReference type="EMBL" id="CP029462">
    <property type="protein sequence ID" value="AXL20085.1"/>
    <property type="molecule type" value="Genomic_DNA"/>
</dbReference>
<organism evidence="10 11">
    <name type="scientific">Megasphaera stantonii</name>
    <dbReference type="NCBI Taxonomy" id="2144175"/>
    <lineage>
        <taxon>Bacteria</taxon>
        <taxon>Bacillati</taxon>
        <taxon>Bacillota</taxon>
        <taxon>Negativicutes</taxon>
        <taxon>Veillonellales</taxon>
        <taxon>Veillonellaceae</taxon>
        <taxon>Megasphaera</taxon>
    </lineage>
</organism>
<evidence type="ECO:0000313" key="11">
    <source>
        <dbReference type="Proteomes" id="UP000254337"/>
    </source>
</evidence>
<proteinExistence type="inferred from homology"/>
<reference evidence="10 11" key="1">
    <citation type="submission" date="2018-05" db="EMBL/GenBank/DDBJ databases">
        <title>Complete genome sequence of Megasphaera sp. AJH120T, isolated from the ceca of a chicken.</title>
        <authorList>
            <person name="Maki J."/>
            <person name="Looft T."/>
        </authorList>
    </citation>
    <scope>NUCLEOTIDE SEQUENCE [LARGE SCALE GENOMIC DNA]</scope>
    <source>
        <strain evidence="10 11">AJH120</strain>
    </source>
</reference>
<sequence length="479" mass="54864">MEKILFVASEAVPFIKTGGLADVMGALPKELAAKGMDVRLVIPKYSLIKDEAKQQMKQVTTGIVNLAWRQLYYGVDEIDMDGVKVYFIDNEWYFKRDRLYGYADDDERFAYFCRAVLTMLPRIGFQPDIIHGNDWHTGMLGVFLKEDFYHDDFYKNMKFVYTIHNLKYQGIYPASIMQDIIGLPQHLFDNGNLECDGCVNYMKSGMVYADYITTVSPTYAQEITYPYFGERLDGYIRSNQDKVVGIINGLDEDAYNPETDPYIAQTYTSKDARAGKRVNKDALRKELGLRIKRGVPMVAMVSRLVEDKGMDLVTRIMDELVEDDVQLVIVGTGDWQYEEAFRDLARRYPTKVSANIMFNEGLAHRVYAAADIFLMPSRYEPCGLSQLIALRYGAVPVVRETGGLRDTVVPFDKYKNQGNGLTFPNFNAHELLFTAKTALGYYEDTALWDHIVKNAMESDYSWKRSAQAYADLYKKVLNR</sequence>
<name>A0A346AW42_9FIRM</name>
<dbReference type="EC" id="2.4.1.21" evidence="7"/>
<dbReference type="CDD" id="cd03791">
    <property type="entry name" value="GT5_Glycogen_synthase_DULL1-like"/>
    <property type="match status" value="1"/>
</dbReference>
<keyword evidence="11" id="KW-1185">Reference proteome</keyword>
<dbReference type="OrthoDB" id="9808590at2"/>
<evidence type="ECO:0000256" key="4">
    <source>
        <dbReference type="ARBA" id="ARBA00022676"/>
    </source>
</evidence>
<dbReference type="Proteomes" id="UP000254337">
    <property type="component" value="Chromosome"/>
</dbReference>
<comment type="similarity">
    <text evidence="3 7">Belongs to the glycosyltransferase 1 family. Bacterial/plant glycogen synthase subfamily.</text>
</comment>
<comment type="function">
    <text evidence="2 7">Synthesizes alpha-1,4-glucan chains using ADP-glucose.</text>
</comment>